<evidence type="ECO:0000313" key="3">
    <source>
        <dbReference type="EMBL" id="PTB88814.1"/>
    </source>
</evidence>
<proteinExistence type="predicted"/>
<name>A0A6N4DD88_9GAMM</name>
<dbReference type="PANTHER" id="PTHR42678">
    <property type="entry name" value="AMIDASE"/>
    <property type="match status" value="1"/>
</dbReference>
<feature type="chain" id="PRO_5026738221" evidence="1">
    <location>
        <begin position="23"/>
        <end position="521"/>
    </location>
</feature>
<feature type="domain" description="Amidase" evidence="2">
    <location>
        <begin position="51"/>
        <end position="496"/>
    </location>
</feature>
<evidence type="ECO:0000313" key="4">
    <source>
        <dbReference type="Proteomes" id="UP000241514"/>
    </source>
</evidence>
<dbReference type="Pfam" id="PF01425">
    <property type="entry name" value="Amidase"/>
    <property type="match status" value="1"/>
</dbReference>
<keyword evidence="1" id="KW-0732">Signal</keyword>
<protein>
    <submittedName>
        <fullName evidence="3">Amidase</fullName>
    </submittedName>
</protein>
<dbReference type="SUPFAM" id="SSF75304">
    <property type="entry name" value="Amidase signature (AS) enzymes"/>
    <property type="match status" value="1"/>
</dbReference>
<dbReference type="PANTHER" id="PTHR42678:SF34">
    <property type="entry name" value="OS04G0183300 PROTEIN"/>
    <property type="match status" value="1"/>
</dbReference>
<dbReference type="NCBIfam" id="NF006006">
    <property type="entry name" value="PRK08137.1"/>
    <property type="match status" value="1"/>
</dbReference>
<evidence type="ECO:0000259" key="2">
    <source>
        <dbReference type="Pfam" id="PF01425"/>
    </source>
</evidence>
<evidence type="ECO:0000256" key="1">
    <source>
        <dbReference type="SAM" id="SignalP"/>
    </source>
</evidence>
<dbReference type="InterPro" id="IPR023631">
    <property type="entry name" value="Amidase_dom"/>
</dbReference>
<feature type="signal peptide" evidence="1">
    <location>
        <begin position="1"/>
        <end position="22"/>
    </location>
</feature>
<comment type="caution">
    <text evidence="3">The sequence shown here is derived from an EMBL/GenBank/DDBJ whole genome shotgun (WGS) entry which is preliminary data.</text>
</comment>
<dbReference type="Proteomes" id="UP000241514">
    <property type="component" value="Unassembled WGS sequence"/>
</dbReference>
<dbReference type="AlphaFoldDB" id="A0A6N4DD88"/>
<dbReference type="EMBL" id="PYVG01000032">
    <property type="protein sequence ID" value="PTB88814.1"/>
    <property type="molecule type" value="Genomic_DNA"/>
</dbReference>
<accession>A0A6N4DD88</accession>
<dbReference type="InterPro" id="IPR036928">
    <property type="entry name" value="AS_sf"/>
</dbReference>
<reference evidence="3 4" key="1">
    <citation type="submission" date="2018-03" db="EMBL/GenBank/DDBJ databases">
        <title>Cross-interface Injection: A General Nanoliter Liquid Handling Method Applied to Single Cells Genome Amplification Automated Nanoliter Liquid Handling Applied to Single Cell Multiple Displacement Amplification.</title>
        <authorList>
            <person name="Yun J."/>
            <person name="Xu P."/>
            <person name="Xu J."/>
            <person name="Dai X."/>
            <person name="Wang Y."/>
            <person name="Zheng X."/>
            <person name="Cao C."/>
            <person name="Yi Q."/>
            <person name="Zhu Y."/>
            <person name="Wang L."/>
            <person name="Dong Z."/>
            <person name="Huang Y."/>
            <person name="Huang L."/>
            <person name="Du W."/>
        </authorList>
    </citation>
    <scope>NUCLEOTIDE SEQUENCE [LARGE SCALE GENOMIC DNA]</scope>
    <source>
        <strain evidence="3 4">A9-4</strain>
    </source>
</reference>
<organism evidence="3 4">
    <name type="scientific">Pseudidiomarina aestuarii</name>
    <dbReference type="NCBI Taxonomy" id="624146"/>
    <lineage>
        <taxon>Bacteria</taxon>
        <taxon>Pseudomonadati</taxon>
        <taxon>Pseudomonadota</taxon>
        <taxon>Gammaproteobacteria</taxon>
        <taxon>Alteromonadales</taxon>
        <taxon>Idiomarinaceae</taxon>
        <taxon>Pseudidiomarina</taxon>
    </lineage>
</organism>
<gene>
    <name evidence="3" type="ORF">C9928_05470</name>
</gene>
<sequence length="521" mass="55604">MKKWFVGYLFALLLSVGAIAHAAVATELDLQELSVEQLQQGMAAGDFTSVDVVNFYLARIYQHNQDGANLRAVNTLLDTEALHDIAKKLDAERAAGNVRGPLHGIPVLLKDNIDTADGMPNTGGSWLLREHFAPDDAFIVQRLRAAGAIIMGKANLSEWANFRSTASASGWSSFGGQVKNPFDTSRTACGSSSGSAVAVSANFVALAVGTETDGSLTCPATINGVVTIKPTVGLLSRDGIIPISSSQDTAGPLTRTVRDAVYLLSAMTGQDSADAASFDSEVDFTAHLKADGLRGKRIGIVRELTGYHAGVDALFEQQLVVLREAGAELVDDLSFPNGRNWGGDEFTVLLHEFKADMQSYFEASPHPDYTTLSDLIAANQAHASRVMPWFGQELFEMAEQRTAEQQEAYEQARADAKRKAGAEGIDALLAAHDLDLLIAPTGGPAWKTDLITGDHFLGSASGAAAVAGYPHISVPMGFVHHLPIGLSFFGTAKSEPILIEAAYDFEQRTQARRAPQLTAPH</sequence>
<dbReference type="Gene3D" id="3.90.1300.10">
    <property type="entry name" value="Amidase signature (AS) domain"/>
    <property type="match status" value="1"/>
</dbReference>